<gene>
    <name evidence="4" type="ORF">MENT_LOCUS23120</name>
</gene>
<dbReference type="PANTHER" id="PTHR22954">
    <property type="entry name" value="RETROVIRAL PROTEASE-RELATED"/>
    <property type="match status" value="1"/>
</dbReference>
<comment type="caution">
    <text evidence="4">The sequence shown here is derived from an EMBL/GenBank/DDBJ whole genome shotgun (WGS) entry which is preliminary data.</text>
</comment>
<accession>A0A6V7V9N2</accession>
<feature type="region of interest" description="Disordered" evidence="1">
    <location>
        <begin position="810"/>
        <end position="832"/>
    </location>
</feature>
<dbReference type="SMART" id="SM00343">
    <property type="entry name" value="ZnF_C2HC"/>
    <property type="match status" value="2"/>
</dbReference>
<evidence type="ECO:0000256" key="1">
    <source>
        <dbReference type="SAM" id="MobiDB-lite"/>
    </source>
</evidence>
<dbReference type="InterPro" id="IPR001878">
    <property type="entry name" value="Znf_CCHC"/>
</dbReference>
<keyword evidence="2" id="KW-1133">Transmembrane helix</keyword>
<dbReference type="Proteomes" id="UP000580250">
    <property type="component" value="Unassembled WGS sequence"/>
</dbReference>
<dbReference type="InterPro" id="IPR005312">
    <property type="entry name" value="DUF1759"/>
</dbReference>
<dbReference type="OrthoDB" id="5864015at2759"/>
<proteinExistence type="predicted"/>
<dbReference type="EMBL" id="CAJEWN010000187">
    <property type="protein sequence ID" value="CAD2171617.1"/>
    <property type="molecule type" value="Genomic_DNA"/>
</dbReference>
<feature type="compositionally biased region" description="Basic and acidic residues" evidence="1">
    <location>
        <begin position="810"/>
        <end position="823"/>
    </location>
</feature>
<dbReference type="GO" id="GO:0008270">
    <property type="term" value="F:zinc ion binding"/>
    <property type="evidence" value="ECO:0007669"/>
    <property type="project" value="InterPro"/>
</dbReference>
<feature type="domain" description="CCHC-type" evidence="3">
    <location>
        <begin position="401"/>
        <end position="417"/>
    </location>
</feature>
<feature type="transmembrane region" description="Helical" evidence="2">
    <location>
        <begin position="1383"/>
        <end position="1406"/>
    </location>
</feature>
<evidence type="ECO:0000313" key="5">
    <source>
        <dbReference type="Proteomes" id="UP000580250"/>
    </source>
</evidence>
<dbReference type="Pfam" id="PF03564">
    <property type="entry name" value="DUF1759"/>
    <property type="match status" value="1"/>
</dbReference>
<keyword evidence="2" id="KW-0472">Membrane</keyword>
<evidence type="ECO:0000313" key="4">
    <source>
        <dbReference type="EMBL" id="CAD2171617.1"/>
    </source>
</evidence>
<reference evidence="4 5" key="1">
    <citation type="submission" date="2020-08" db="EMBL/GenBank/DDBJ databases">
        <authorList>
            <person name="Koutsovoulos G."/>
            <person name="Danchin GJ E."/>
        </authorList>
    </citation>
    <scope>NUCLEOTIDE SEQUENCE [LARGE SCALE GENOMIC DNA]</scope>
</reference>
<evidence type="ECO:0000256" key="2">
    <source>
        <dbReference type="SAM" id="Phobius"/>
    </source>
</evidence>
<dbReference type="GO" id="GO:0003676">
    <property type="term" value="F:nucleic acid binding"/>
    <property type="evidence" value="ECO:0007669"/>
    <property type="project" value="InterPro"/>
</dbReference>
<keyword evidence="2" id="KW-0812">Transmembrane</keyword>
<evidence type="ECO:0000259" key="3">
    <source>
        <dbReference type="SMART" id="SM00343"/>
    </source>
</evidence>
<feature type="domain" description="CCHC-type" evidence="3">
    <location>
        <begin position="369"/>
        <end position="385"/>
    </location>
</feature>
<sequence length="1465" mass="169822">MSTRIFAGPLKMRLGPLKKRTISYINTVRDLLSNGISQENATNLKGYQLKLSKAVEVLEQINTEWAKLISLESPERREEMLKDYNSYAEDENGFIALIELARDLSCELEANLGEFKSTSYNESSSNMTVAHSNSIRLPICNLPNFSGKSSDWPSFWSLFEISIDKNNNLDDSEKLTYLLASLHRPHPYNEVSGYAVTAVNYPLVLNHLKKRFGESHTIKRELYSELNKLIPRASKLDDVRNNWITINRVTQQLKAIGEDIDNGALIQQIENKFGGWVSCIIMEEQNRNPSNWTVEKLLDSIDRHLKIKEAVYGQINQNSSVYRQPPIRNHNVFTQIIEPNRNTSWREQRQNTRPEINQYANDLDRLKRPCAFCELTSHSSMQCRNYDNWEDRIQRLKELGKCIKCFEKGHIIKFCKNDKIRCKNCSQPHYLAVCAKMTNKEIVQNMTDNLRINKTKEPDFSDEDSMCITDFIELNKINTYKSKKEEINTFALKGEKIKTILITKNIEYLRNQETIRGRTLMDPGATCTLISESFAKKLGLLNSDPKHKTEIEIDAYGGRKSRFTSTRIKFEMKLKDGSNLMIEGFTTPNLDQMRIYCPSSQRDFWLYEKNEINVKKCTPDVILGLADVLNILESVEKLREQRFLLRTKVGPIVCGKARIKEMEEENENQNENQYVMMVESKIIEKIEEKDFLNIETINVREPDPESPAYNIGKQLNQIINKLPDGNLQDGWSGQCDSKNAVQTKAGAKIYRVNDPWEKYSKNSKSAAKGLKQIGVVQIHDETLTKDCWKIGKVIENRNNRSIKFKMRKGKTLDRPPDHLHNRESPVNGDSNFKEQNFPSKIKHIKKVFTNTILLGLILATIIPGGFLQSPMLCPEQNKMYWRIKENHRPCISFTKDPLLPITHNFDIYQPNIDLVQIPAAHCSMLGTKYKFKTDLINNPHLILTTWKDEVSVEECNRIWKKSRCRLGVLTGSGNTSHTNNEAKIEYSYWTIGYKETSELNCFLSNISIYVKPDSSIIFSPGIDISHCKYENKACLLEDDSLIIWEISKEINEKLCKFSKIRKWKGTWMGKIWLAENKEIGLSFANNPLKIADCHRELILSEQGYAVPLPQYKMFNMKKTRRKRENEQIQAGLIMSNQLAAELTASETLTTEKIRKVLDHMANILCARDINNLQNEIISGIEANVVSRILMNTPYIKGKWISKEILETKTCLHIPAENITYIGNSKCYKDISINITIKDTQIKAFLEPYTLIIKDNSSETFCSETQFTTIFIENKLITINQKTGKSKEIQQKQIHDLTLNGQQNINNPVIETHAFHNLIIKNYTDPRIEILQMFQTYRIDRKFEQEKLQKALNNKEYIHYSEETIKNPLLDLFNYIWTINLEKLWMRAVATYITYIWLFDSFLPFLFKHIKNTRLGRFLKLILTLAGKKIDENKSEDIMMHQILKKIKEEKEEEENRRLRLAGSVV</sequence>
<dbReference type="PANTHER" id="PTHR22954:SF3">
    <property type="entry name" value="PROTEIN CBG08539"/>
    <property type="match status" value="1"/>
</dbReference>
<name>A0A6V7V9N2_MELEN</name>
<protein>
    <recommendedName>
        <fullName evidence="3">CCHC-type domain-containing protein</fullName>
    </recommendedName>
</protein>
<organism evidence="4 5">
    <name type="scientific">Meloidogyne enterolobii</name>
    <name type="common">Root-knot nematode worm</name>
    <name type="synonym">Meloidogyne mayaguensis</name>
    <dbReference type="NCBI Taxonomy" id="390850"/>
    <lineage>
        <taxon>Eukaryota</taxon>
        <taxon>Metazoa</taxon>
        <taxon>Ecdysozoa</taxon>
        <taxon>Nematoda</taxon>
        <taxon>Chromadorea</taxon>
        <taxon>Rhabditida</taxon>
        <taxon>Tylenchina</taxon>
        <taxon>Tylenchomorpha</taxon>
        <taxon>Tylenchoidea</taxon>
        <taxon>Meloidogynidae</taxon>
        <taxon>Meloidogyninae</taxon>
        <taxon>Meloidogyne</taxon>
    </lineage>
</organism>